<comment type="subcellular location">
    <subcellularLocation>
        <location evidence="2">Cell membrane</location>
        <topology evidence="2">Multi-pass membrane protein</topology>
    </subcellularLocation>
</comment>
<keyword evidence="13" id="KW-0902">Two-component regulatory system</keyword>
<dbReference type="PRINTS" id="PR00344">
    <property type="entry name" value="BCTRLSENSOR"/>
</dbReference>
<dbReference type="CDD" id="cd16922">
    <property type="entry name" value="HATPase_EvgS-ArcB-TorS-like"/>
    <property type="match status" value="1"/>
</dbReference>
<dbReference type="EMBL" id="MWSK01000002">
    <property type="protein sequence ID" value="OXS79375.1"/>
    <property type="molecule type" value="Genomic_DNA"/>
</dbReference>
<evidence type="ECO:0000256" key="14">
    <source>
        <dbReference type="ARBA" id="ARBA00023136"/>
    </source>
</evidence>
<dbReference type="InterPro" id="IPR003661">
    <property type="entry name" value="HisK_dim/P_dom"/>
</dbReference>
<evidence type="ECO:0000256" key="11">
    <source>
        <dbReference type="ARBA" id="ARBA00022840"/>
    </source>
</evidence>
<dbReference type="EMBL" id="FTLX01000002">
    <property type="protein sequence ID" value="SIQ42603.1"/>
    <property type="molecule type" value="Genomic_DNA"/>
</dbReference>
<dbReference type="PANTHER" id="PTHR43711:SF26">
    <property type="entry name" value="SENSOR HISTIDINE KINASE RCSC"/>
    <property type="match status" value="1"/>
</dbReference>
<proteinExistence type="inferred from homology"/>
<dbReference type="SUPFAM" id="SSF47384">
    <property type="entry name" value="Homodimeric domain of signal transducing histidine kinase"/>
    <property type="match status" value="1"/>
</dbReference>
<feature type="transmembrane region" description="Helical" evidence="16">
    <location>
        <begin position="21"/>
        <end position="40"/>
    </location>
</feature>
<dbReference type="SMART" id="SM00387">
    <property type="entry name" value="HATPase_c"/>
    <property type="match status" value="1"/>
</dbReference>
<evidence type="ECO:0000256" key="2">
    <source>
        <dbReference type="ARBA" id="ARBA00004651"/>
    </source>
</evidence>
<dbReference type="SUPFAM" id="SSF55874">
    <property type="entry name" value="ATPase domain of HSP90 chaperone/DNA topoisomerase II/histidine kinase"/>
    <property type="match status" value="1"/>
</dbReference>
<keyword evidence="21" id="KW-1185">Reference proteome</keyword>
<evidence type="ECO:0000256" key="6">
    <source>
        <dbReference type="ARBA" id="ARBA00022553"/>
    </source>
</evidence>
<evidence type="ECO:0000256" key="7">
    <source>
        <dbReference type="ARBA" id="ARBA00022679"/>
    </source>
</evidence>
<dbReference type="CDD" id="cd00082">
    <property type="entry name" value="HisKA"/>
    <property type="match status" value="1"/>
</dbReference>
<gene>
    <name evidence="18" type="ORF">B1B05_06275</name>
    <name evidence="19" type="ORF">SAMN05443094_102480</name>
</gene>
<keyword evidence="14 16" id="KW-0472">Membrane</keyword>
<keyword evidence="10 19" id="KW-0418">Kinase</keyword>
<evidence type="ECO:0000256" key="4">
    <source>
        <dbReference type="ARBA" id="ARBA00012438"/>
    </source>
</evidence>
<evidence type="ECO:0000256" key="15">
    <source>
        <dbReference type="ARBA" id="ARBA00074306"/>
    </source>
</evidence>
<feature type="domain" description="Histidine kinase" evidence="17">
    <location>
        <begin position="486"/>
        <end position="704"/>
    </location>
</feature>
<evidence type="ECO:0000259" key="17">
    <source>
        <dbReference type="PROSITE" id="PS50109"/>
    </source>
</evidence>
<keyword evidence="6" id="KW-0597">Phosphoprotein</keyword>
<evidence type="ECO:0000256" key="5">
    <source>
        <dbReference type="ARBA" id="ARBA00022475"/>
    </source>
</evidence>
<accession>A0A1N6SN83</accession>
<dbReference type="InterPro" id="IPR033479">
    <property type="entry name" value="dCache_1"/>
</dbReference>
<dbReference type="RefSeq" id="WP_052698442.1">
    <property type="nucleotide sequence ID" value="NZ_FTLX01000002.1"/>
</dbReference>
<evidence type="ECO:0000256" key="1">
    <source>
        <dbReference type="ARBA" id="ARBA00000085"/>
    </source>
</evidence>
<keyword evidence="7" id="KW-0808">Transferase</keyword>
<dbReference type="CDD" id="cd12912">
    <property type="entry name" value="PDC2_MCP_like"/>
    <property type="match status" value="1"/>
</dbReference>
<keyword evidence="5" id="KW-1003">Cell membrane</keyword>
<dbReference type="Proteomes" id="UP000186385">
    <property type="component" value="Unassembled WGS sequence"/>
</dbReference>
<evidence type="ECO:0000256" key="8">
    <source>
        <dbReference type="ARBA" id="ARBA00022692"/>
    </source>
</evidence>
<dbReference type="Pfam" id="PF00512">
    <property type="entry name" value="HisKA"/>
    <property type="match status" value="1"/>
</dbReference>
<dbReference type="SUPFAM" id="SSF103190">
    <property type="entry name" value="Sensory domain-like"/>
    <property type="match status" value="1"/>
</dbReference>
<evidence type="ECO:0000313" key="18">
    <source>
        <dbReference type="EMBL" id="OXS79375.1"/>
    </source>
</evidence>
<dbReference type="SMART" id="SM00388">
    <property type="entry name" value="HisKA"/>
    <property type="match status" value="1"/>
</dbReference>
<evidence type="ECO:0000256" key="3">
    <source>
        <dbReference type="ARBA" id="ARBA00006402"/>
    </source>
</evidence>
<keyword evidence="8 16" id="KW-0812">Transmembrane</keyword>
<dbReference type="GO" id="GO:0005524">
    <property type="term" value="F:ATP binding"/>
    <property type="evidence" value="ECO:0007669"/>
    <property type="project" value="UniProtKB-KW"/>
</dbReference>
<dbReference type="EC" id="2.7.13.3" evidence="4"/>
<dbReference type="InterPro" id="IPR036890">
    <property type="entry name" value="HATPase_C_sf"/>
</dbReference>
<evidence type="ECO:0000256" key="12">
    <source>
        <dbReference type="ARBA" id="ARBA00022989"/>
    </source>
</evidence>
<evidence type="ECO:0000256" key="13">
    <source>
        <dbReference type="ARBA" id="ARBA00023012"/>
    </source>
</evidence>
<dbReference type="STRING" id="1017273.SAMN05443094_102480"/>
<dbReference type="InterPro" id="IPR003594">
    <property type="entry name" value="HATPase_dom"/>
</dbReference>
<dbReference type="InterPro" id="IPR036097">
    <property type="entry name" value="HisK_dim/P_sf"/>
</dbReference>
<dbReference type="PROSITE" id="PS50109">
    <property type="entry name" value="HIS_KIN"/>
    <property type="match status" value="1"/>
</dbReference>
<evidence type="ECO:0000313" key="20">
    <source>
        <dbReference type="Proteomes" id="UP000186385"/>
    </source>
</evidence>
<name>A0A1N6SN83_9BACI</name>
<comment type="catalytic activity">
    <reaction evidence="1">
        <text>ATP + protein L-histidine = ADP + protein N-phospho-L-histidine.</text>
        <dbReference type="EC" id="2.7.13.3"/>
    </reaction>
</comment>
<dbReference type="AlphaFoldDB" id="A0A1N6SN83"/>
<dbReference type="Pfam" id="PF02518">
    <property type="entry name" value="HATPase_c"/>
    <property type="match status" value="1"/>
</dbReference>
<evidence type="ECO:0000256" key="9">
    <source>
        <dbReference type="ARBA" id="ARBA00022741"/>
    </source>
</evidence>
<reference evidence="18" key="3">
    <citation type="submission" date="2017-03" db="EMBL/GenBank/DDBJ databases">
        <authorList>
            <person name="Dastager S.G."/>
            <person name="Neurgaonkar P.S."/>
            <person name="Dharne M.S."/>
        </authorList>
    </citation>
    <scope>NUCLEOTIDE SEQUENCE</scope>
    <source>
        <strain evidence="18">DSM 25145</strain>
    </source>
</reference>
<dbReference type="GO" id="GO:0005886">
    <property type="term" value="C:plasma membrane"/>
    <property type="evidence" value="ECO:0007669"/>
    <property type="project" value="UniProtKB-SubCell"/>
</dbReference>
<dbReference type="Proteomes" id="UP000215545">
    <property type="component" value="Unassembled WGS sequence"/>
</dbReference>
<dbReference type="Gene3D" id="1.10.287.130">
    <property type="match status" value="1"/>
</dbReference>
<dbReference type="InterPro" id="IPR005467">
    <property type="entry name" value="His_kinase_dom"/>
</dbReference>
<evidence type="ECO:0000256" key="16">
    <source>
        <dbReference type="SAM" id="Phobius"/>
    </source>
</evidence>
<evidence type="ECO:0000256" key="10">
    <source>
        <dbReference type="ARBA" id="ARBA00022777"/>
    </source>
</evidence>
<sequence length="704" mass="79493">MKKPIEKYSLMQWIWRSFLKTALIPLIAIELVFIGIYFTANTWSKEVTVDFLKDSTKDELSHRAVQEAANIQTKLQGIGHATDLYRQHMQAAFLSDDRIDLEDRSRLAYSEDGVYYSTRDRLDGGAALFYSGFAPIGKEEREKAAKLAAPDVQQFMKQLQQSQPLAAAVYFNSYDSLNIIYPYFDVLTQYPPKMDIASYNFYYEADVKNNPERKVVWTDAYLDPAGNGWMASSLAPVYQGDFLEGVVGIDVTIDTITKEVLNLNLPWNGYGVLVSEDGTILALPEAGEETWGLEELKEYTYESAVREDTFKPEQFNVHKRNDLEEVSRLVEDREEGVSDVQLNGETQYMSWATIPETGWKLFIVVDEEAVFSKIDDTSSRLNSIGVYMIAGLILFYLLFFLLLYRNSRRMSRKVSQPLEDISHMVKRIGEGVYRQPKQEFRVLELDHTAEELLAMGRRLGETNERLVAAKKEAEKASNAKSEFLSSMSHELRTPMNAILGFAQLLELDPAEPLSDSQKENVGEIIKAGGHLLDLINEVLDLARIEAGQMPIFMEPVLVNEVWKEVENLVRPLAGASNLLLLCECESCQQVYVLTDRMKLKQIMLNLLSNAIKYNREGGTITVRCRADEQTIIFSVKDTGKGIAAEQLETIFEPFRRMNEGQSVVEGTGIGLAVTKQLVGLMNGQIKVESSEGKGSTFHIILPKA</sequence>
<keyword evidence="11" id="KW-0067">ATP-binding</keyword>
<dbReference type="InterPro" id="IPR004358">
    <property type="entry name" value="Sig_transdc_His_kin-like_C"/>
</dbReference>
<dbReference type="FunFam" id="3.30.565.10:FF:000010">
    <property type="entry name" value="Sensor histidine kinase RcsC"/>
    <property type="match status" value="1"/>
</dbReference>
<dbReference type="PANTHER" id="PTHR43711">
    <property type="entry name" value="TWO-COMPONENT HISTIDINE KINASE"/>
    <property type="match status" value="1"/>
</dbReference>
<dbReference type="Pfam" id="PF02743">
    <property type="entry name" value="dCache_1"/>
    <property type="match status" value="1"/>
</dbReference>
<dbReference type="OrthoDB" id="9790669at2"/>
<dbReference type="InterPro" id="IPR050736">
    <property type="entry name" value="Sensor_HK_Regulatory"/>
</dbReference>
<protein>
    <recommendedName>
        <fullName evidence="15">Circadian input-output histidine kinase CikA</fullName>
        <ecNumber evidence="4">2.7.13.3</ecNumber>
    </recommendedName>
</protein>
<dbReference type="Gene3D" id="3.30.450.20">
    <property type="entry name" value="PAS domain"/>
    <property type="match status" value="1"/>
</dbReference>
<evidence type="ECO:0000313" key="19">
    <source>
        <dbReference type="EMBL" id="SIQ42603.1"/>
    </source>
</evidence>
<dbReference type="Gene3D" id="3.30.565.10">
    <property type="entry name" value="Histidine kinase-like ATPase, C-terminal domain"/>
    <property type="match status" value="1"/>
</dbReference>
<evidence type="ECO:0000313" key="21">
    <source>
        <dbReference type="Proteomes" id="UP000215545"/>
    </source>
</evidence>
<keyword evidence="12 16" id="KW-1133">Transmembrane helix</keyword>
<feature type="transmembrane region" description="Helical" evidence="16">
    <location>
        <begin position="384"/>
        <end position="404"/>
    </location>
</feature>
<dbReference type="GO" id="GO:0000155">
    <property type="term" value="F:phosphorelay sensor kinase activity"/>
    <property type="evidence" value="ECO:0007669"/>
    <property type="project" value="InterPro"/>
</dbReference>
<dbReference type="InterPro" id="IPR029151">
    <property type="entry name" value="Sensor-like_sf"/>
</dbReference>
<organism evidence="19 20">
    <name type="scientific">Domibacillus enclensis</name>
    <dbReference type="NCBI Taxonomy" id="1017273"/>
    <lineage>
        <taxon>Bacteria</taxon>
        <taxon>Bacillati</taxon>
        <taxon>Bacillota</taxon>
        <taxon>Bacilli</taxon>
        <taxon>Bacillales</taxon>
        <taxon>Bacillaceae</taxon>
        <taxon>Domibacillus</taxon>
    </lineage>
</organism>
<keyword evidence="9" id="KW-0547">Nucleotide-binding</keyword>
<comment type="similarity">
    <text evidence="3">In the N-terminal section; belongs to the phytochrome family.</text>
</comment>
<reference evidence="21" key="2">
    <citation type="submission" date="2017-03" db="EMBL/GenBank/DDBJ databases">
        <title>Bacillus sp. V-88(T) DSM27956, whole genome shotgun sequencing project.</title>
        <authorList>
            <person name="Dastager S.G."/>
            <person name="Neurgaonkar P.S."/>
            <person name="Dharne M.S."/>
        </authorList>
    </citation>
    <scope>NUCLEOTIDE SEQUENCE [LARGE SCALE GENOMIC DNA]</scope>
    <source>
        <strain evidence="21">DSM 25145</strain>
    </source>
</reference>
<reference evidence="19 20" key="1">
    <citation type="submission" date="2017-01" db="EMBL/GenBank/DDBJ databases">
        <authorList>
            <person name="Mah S.A."/>
            <person name="Swanson W.J."/>
            <person name="Moy G.W."/>
            <person name="Vacquier V.D."/>
        </authorList>
    </citation>
    <scope>NUCLEOTIDE SEQUENCE [LARGE SCALE GENOMIC DNA]</scope>
    <source>
        <strain evidence="19 20">NIO-1016</strain>
    </source>
</reference>